<comment type="caution">
    <text evidence="1">The sequence shown here is derived from an EMBL/GenBank/DDBJ whole genome shotgun (WGS) entry which is preliminary data.</text>
</comment>
<proteinExistence type="predicted"/>
<dbReference type="EMBL" id="MFNE01000037">
    <property type="protein sequence ID" value="OGG94539.1"/>
    <property type="molecule type" value="Genomic_DNA"/>
</dbReference>
<dbReference type="STRING" id="1817772.A2527_00890"/>
<evidence type="ECO:0000313" key="2">
    <source>
        <dbReference type="Proteomes" id="UP000178449"/>
    </source>
</evidence>
<gene>
    <name evidence="1" type="ORF">A2527_00890</name>
</gene>
<reference evidence="1 2" key="1">
    <citation type="journal article" date="2016" name="Nat. Commun.">
        <title>Thousands of microbial genomes shed light on interconnected biogeochemical processes in an aquifer system.</title>
        <authorList>
            <person name="Anantharaman K."/>
            <person name="Brown C.T."/>
            <person name="Hug L.A."/>
            <person name="Sharon I."/>
            <person name="Castelle C.J."/>
            <person name="Probst A.J."/>
            <person name="Thomas B.C."/>
            <person name="Singh A."/>
            <person name="Wilkins M.J."/>
            <person name="Karaoz U."/>
            <person name="Brodie E.L."/>
            <person name="Williams K.H."/>
            <person name="Hubbard S.S."/>
            <person name="Banfield J.F."/>
        </authorList>
    </citation>
    <scope>NUCLEOTIDE SEQUENCE [LARGE SCALE GENOMIC DNA]</scope>
</reference>
<dbReference type="AlphaFoldDB" id="A0A1F6G8Y3"/>
<evidence type="ECO:0000313" key="1">
    <source>
        <dbReference type="EMBL" id="OGG94539.1"/>
    </source>
</evidence>
<dbReference type="Proteomes" id="UP000178449">
    <property type="component" value="Unassembled WGS sequence"/>
</dbReference>
<sequence>MKLVDYQELFREAQERVELYGEKHWTNFNLGSPGVALLEQLIGALVEVRNLEEKKIKDLYDYETKLDPQSWQGNPIGEPVKTRYHHLGERLLPLNYLFELETILTGDPVTLGDFCAYLMQLKQVVNCWVEVSEGGHLSAPVLNAWLRFAFGCSPLVKQNIFEEAKAKLNQIRPLGLKIGEVKEVLVKRYGLRAQLRLELGKSPIELFALALFQVKNLLSPVLNLYGFYELKAAGYYVEDIIQGPQATRGWLNPELLDNEQKKTGISLDQLTQTLLKIDGVLSVNRLALVDEEGQLIPLVEGYWQIDPKIQWWIDLEHCQLSCHLGNQSIKVNPHQLKEAFAQKIDQAYRPDPLKDHLISQKAQLGHQTPPSFLSIQADLPEYFYNLSANGKRLPQETHSLQLRAFLRIFDQLLADRSRLTTHCRDLFSTAPRTHTRSLGKVIGSEFEDQLWGESERDLELSLQNSAEPLALAKKNSWALLKHQLASLGYSPPNQGGNKLAMQRFLAYWPKLSGQRGRGQGLGQSPLTLENRPPALTRVLWEGAVEEPLIGLAQQFYITLEPDPQGDKNKGSYLYHFSLLQKAGGESLDSLIEGTQAFGNQDDLEWVLLQCVIFGREAIYYRTKEVVQESQPMQKRPAFRDFQRGGQQVLGFMTSSSLNLDFDSESPKEGEYSFELVNPNQEVLARSNCYKRASQRNNALEQTLNRLKAIKSPLPLYFIEHTHLEPNSPLDLPEGSPASGNPWGEADFFQVAGSFFINHNLLKNAGFALWREQVSKHFPAYFYPHFFVLQSVEFQQFEVLFLTWLLTRQDESGDSLKNLLEFYGSLRPEV</sequence>
<accession>A0A1F6G8Y3</accession>
<name>A0A1F6G8Y3_9PROT</name>
<protein>
    <submittedName>
        <fullName evidence="1">Uncharacterized protein</fullName>
    </submittedName>
</protein>
<organism evidence="1 2">
    <name type="scientific">Candidatus Lambdaproteobacteria bacterium RIFOXYD2_FULL_50_16</name>
    <dbReference type="NCBI Taxonomy" id="1817772"/>
    <lineage>
        <taxon>Bacteria</taxon>
        <taxon>Pseudomonadati</taxon>
        <taxon>Pseudomonadota</taxon>
        <taxon>Candidatus Lambdaproteobacteria</taxon>
    </lineage>
</organism>